<comment type="caution">
    <text evidence="1">The sequence shown here is derived from an EMBL/GenBank/DDBJ whole genome shotgun (WGS) entry which is preliminary data.</text>
</comment>
<dbReference type="InterPro" id="IPR010385">
    <property type="entry name" value="DUF982"/>
</dbReference>
<protein>
    <submittedName>
        <fullName evidence="1">DUF982 domain-containing protein</fullName>
    </submittedName>
</protein>
<sequence length="94" mass="10580">MRLHLPVTVTVGLSGSRDLLTIGDLLDFLDEWPPARRGPIRENVRRLCLAALAQEVSVEEAREAFVAFARMMNVLEPTFDPVPGYDMRSTAVRR</sequence>
<organism evidence="1 2">
    <name type="scientific">Neoaquamicrobium sediminum</name>
    <dbReference type="NCBI Taxonomy" id="1849104"/>
    <lineage>
        <taxon>Bacteria</taxon>
        <taxon>Pseudomonadati</taxon>
        <taxon>Pseudomonadota</taxon>
        <taxon>Alphaproteobacteria</taxon>
        <taxon>Hyphomicrobiales</taxon>
        <taxon>Phyllobacteriaceae</taxon>
        <taxon>Neoaquamicrobium</taxon>
    </lineage>
</organism>
<evidence type="ECO:0000313" key="1">
    <source>
        <dbReference type="EMBL" id="MEX4010515.1"/>
    </source>
</evidence>
<keyword evidence="2" id="KW-1185">Reference proteome</keyword>
<name>A0ABV3X0R4_9HYPH</name>
<accession>A0ABV3X0R4</accession>
<dbReference type="Proteomes" id="UP001559025">
    <property type="component" value="Unassembled WGS sequence"/>
</dbReference>
<proteinExistence type="predicted"/>
<dbReference type="Gene3D" id="6.10.250.730">
    <property type="match status" value="1"/>
</dbReference>
<evidence type="ECO:0000313" key="2">
    <source>
        <dbReference type="Proteomes" id="UP001559025"/>
    </source>
</evidence>
<dbReference type="EMBL" id="JAZHFV010000015">
    <property type="protein sequence ID" value="MEX4010515.1"/>
    <property type="molecule type" value="Genomic_DNA"/>
</dbReference>
<reference evidence="1 2" key="1">
    <citation type="submission" date="2024-01" db="EMBL/GenBank/DDBJ databases">
        <title>New evidence supports the origin of RcGTA from prophage.</title>
        <authorList>
            <person name="Xu Y."/>
            <person name="Liu B."/>
            <person name="Chen F."/>
        </authorList>
    </citation>
    <scope>NUCLEOTIDE SEQUENCE [LARGE SCALE GENOMIC DNA]</scope>
    <source>
        <strain evidence="1 2">CBW1107-2</strain>
    </source>
</reference>
<gene>
    <name evidence="1" type="ORF">V1479_24720</name>
</gene>
<dbReference type="RefSeq" id="WP_173194022.1">
    <property type="nucleotide sequence ID" value="NZ_JABETK010000003.1"/>
</dbReference>
<dbReference type="Pfam" id="PF06169">
    <property type="entry name" value="DUF982"/>
    <property type="match status" value="1"/>
</dbReference>